<feature type="domain" description="RING-type" evidence="6">
    <location>
        <begin position="95"/>
        <end position="141"/>
    </location>
</feature>
<evidence type="ECO:0000256" key="5">
    <source>
        <dbReference type="SAM" id="Phobius"/>
    </source>
</evidence>
<evidence type="ECO:0000256" key="4">
    <source>
        <dbReference type="PROSITE-ProRule" id="PRU00175"/>
    </source>
</evidence>
<reference evidence="7" key="1">
    <citation type="journal article" date="2023" name="Plant J.">
        <title>Genome sequences and population genomics provide insights into the demographic history, inbreeding, and mutation load of two 'living fossil' tree species of Dipteronia.</title>
        <authorList>
            <person name="Feng Y."/>
            <person name="Comes H.P."/>
            <person name="Chen J."/>
            <person name="Zhu S."/>
            <person name="Lu R."/>
            <person name="Zhang X."/>
            <person name="Li P."/>
            <person name="Qiu J."/>
            <person name="Olsen K.M."/>
            <person name="Qiu Y."/>
        </authorList>
    </citation>
    <scope>NUCLEOTIDE SEQUENCE</scope>
    <source>
        <strain evidence="7">NBL</strain>
    </source>
</reference>
<dbReference type="EMBL" id="JANJYJ010000003">
    <property type="protein sequence ID" value="KAK3223230.1"/>
    <property type="molecule type" value="Genomic_DNA"/>
</dbReference>
<dbReference type="Pfam" id="PF13639">
    <property type="entry name" value="zf-RING_2"/>
    <property type="match status" value="1"/>
</dbReference>
<keyword evidence="8" id="KW-1185">Reference proteome</keyword>
<evidence type="ECO:0000313" key="8">
    <source>
        <dbReference type="Proteomes" id="UP001281410"/>
    </source>
</evidence>
<dbReference type="AlphaFoldDB" id="A0AAE0AT40"/>
<feature type="transmembrane region" description="Helical" evidence="5">
    <location>
        <begin position="26"/>
        <end position="49"/>
    </location>
</feature>
<keyword evidence="5" id="KW-1133">Transmembrane helix</keyword>
<evidence type="ECO:0000256" key="2">
    <source>
        <dbReference type="ARBA" id="ARBA00022771"/>
    </source>
</evidence>
<keyword evidence="5" id="KW-0812">Transmembrane</keyword>
<proteinExistence type="predicted"/>
<dbReference type="InterPro" id="IPR013083">
    <property type="entry name" value="Znf_RING/FYVE/PHD"/>
</dbReference>
<evidence type="ECO:0000313" key="7">
    <source>
        <dbReference type="EMBL" id="KAK3223230.1"/>
    </source>
</evidence>
<protein>
    <recommendedName>
        <fullName evidence="6">RING-type domain-containing protein</fullName>
    </recommendedName>
</protein>
<dbReference type="PROSITE" id="PS50089">
    <property type="entry name" value="ZF_RING_2"/>
    <property type="match status" value="1"/>
</dbReference>
<keyword evidence="3" id="KW-0862">Zinc</keyword>
<comment type="caution">
    <text evidence="7">The sequence shown here is derived from an EMBL/GenBank/DDBJ whole genome shotgun (WGS) entry which is preliminary data.</text>
</comment>
<organism evidence="7 8">
    <name type="scientific">Dipteronia sinensis</name>
    <dbReference type="NCBI Taxonomy" id="43782"/>
    <lineage>
        <taxon>Eukaryota</taxon>
        <taxon>Viridiplantae</taxon>
        <taxon>Streptophyta</taxon>
        <taxon>Embryophyta</taxon>
        <taxon>Tracheophyta</taxon>
        <taxon>Spermatophyta</taxon>
        <taxon>Magnoliopsida</taxon>
        <taxon>eudicotyledons</taxon>
        <taxon>Gunneridae</taxon>
        <taxon>Pentapetalae</taxon>
        <taxon>rosids</taxon>
        <taxon>malvids</taxon>
        <taxon>Sapindales</taxon>
        <taxon>Sapindaceae</taxon>
        <taxon>Hippocastanoideae</taxon>
        <taxon>Acereae</taxon>
        <taxon>Dipteronia</taxon>
    </lineage>
</organism>
<dbReference type="SMART" id="SM00184">
    <property type="entry name" value="RING"/>
    <property type="match status" value="1"/>
</dbReference>
<evidence type="ECO:0000259" key="6">
    <source>
        <dbReference type="PROSITE" id="PS50089"/>
    </source>
</evidence>
<dbReference type="Proteomes" id="UP001281410">
    <property type="component" value="Unassembled WGS sequence"/>
</dbReference>
<accession>A0AAE0AT40</accession>
<dbReference type="CDD" id="cd16448">
    <property type="entry name" value="RING-H2"/>
    <property type="match status" value="1"/>
</dbReference>
<evidence type="ECO:0000256" key="1">
    <source>
        <dbReference type="ARBA" id="ARBA00022723"/>
    </source>
</evidence>
<dbReference type="GO" id="GO:0008270">
    <property type="term" value="F:zinc ion binding"/>
    <property type="evidence" value="ECO:0007669"/>
    <property type="project" value="UniProtKB-KW"/>
</dbReference>
<evidence type="ECO:0000256" key="3">
    <source>
        <dbReference type="ARBA" id="ARBA00022833"/>
    </source>
</evidence>
<sequence>MADNSTFLFLPIDPPYHVSLDENNTVYAFILAGILIISLVVPFLGWFFCCRSLNPETNSNSGDIEMVSVDPMVQDNIPSFRLESTSSLQYQEPKCMLCLNEFMLGESLVSLQPCGHTFHSTCNRSFISHADAVIRPCPLCRHPISN</sequence>
<dbReference type="Gene3D" id="3.30.40.10">
    <property type="entry name" value="Zinc/RING finger domain, C3HC4 (zinc finger)"/>
    <property type="match status" value="1"/>
</dbReference>
<keyword evidence="2 4" id="KW-0863">Zinc-finger</keyword>
<dbReference type="InterPro" id="IPR001841">
    <property type="entry name" value="Znf_RING"/>
</dbReference>
<dbReference type="PANTHER" id="PTHR45798">
    <property type="entry name" value="RING-H2 FINGER PROTEIN ATL61-RELATED-RELATED"/>
    <property type="match status" value="1"/>
</dbReference>
<dbReference type="PANTHER" id="PTHR45798:SF97">
    <property type="entry name" value="ALCOHOL-SENSITIVE RING FINGER PROTEIN 1"/>
    <property type="match status" value="1"/>
</dbReference>
<gene>
    <name evidence="7" type="ORF">Dsin_010255</name>
</gene>
<keyword evidence="1" id="KW-0479">Metal-binding</keyword>
<dbReference type="SUPFAM" id="SSF57850">
    <property type="entry name" value="RING/U-box"/>
    <property type="match status" value="1"/>
</dbReference>
<keyword evidence="5" id="KW-0472">Membrane</keyword>
<dbReference type="InterPro" id="IPR052788">
    <property type="entry name" value="RING-type_E3_ligase_ATL"/>
</dbReference>
<name>A0AAE0AT40_9ROSI</name>